<evidence type="ECO:0000313" key="2">
    <source>
        <dbReference type="Proteomes" id="UP000186817"/>
    </source>
</evidence>
<reference evidence="1 2" key="1">
    <citation type="submission" date="2016-02" db="EMBL/GenBank/DDBJ databases">
        <title>Genome analysis of coral dinoflagellate symbionts highlights evolutionary adaptations to a symbiotic lifestyle.</title>
        <authorList>
            <person name="Aranda M."/>
            <person name="Li Y."/>
            <person name="Liew Y.J."/>
            <person name="Baumgarten S."/>
            <person name="Simakov O."/>
            <person name="Wilson M."/>
            <person name="Piel J."/>
            <person name="Ashoor H."/>
            <person name="Bougouffa S."/>
            <person name="Bajic V.B."/>
            <person name="Ryu T."/>
            <person name="Ravasi T."/>
            <person name="Bayer T."/>
            <person name="Micklem G."/>
            <person name="Kim H."/>
            <person name="Bhak J."/>
            <person name="Lajeunesse T.C."/>
            <person name="Voolstra C.R."/>
        </authorList>
    </citation>
    <scope>NUCLEOTIDE SEQUENCE [LARGE SCALE GENOMIC DNA]</scope>
    <source>
        <strain evidence="1 2">CCMP2467</strain>
    </source>
</reference>
<protein>
    <submittedName>
        <fullName evidence="1">Uncharacterized protein</fullName>
    </submittedName>
</protein>
<name>A0A1Q9EF29_SYMMI</name>
<dbReference type="PROSITE" id="PS51257">
    <property type="entry name" value="PROKAR_LIPOPROTEIN"/>
    <property type="match status" value="1"/>
</dbReference>
<comment type="caution">
    <text evidence="1">The sequence shown here is derived from an EMBL/GenBank/DDBJ whole genome shotgun (WGS) entry which is preliminary data.</text>
</comment>
<dbReference type="EMBL" id="LSRX01000170">
    <property type="protein sequence ID" value="OLQ05998.1"/>
    <property type="molecule type" value="Genomic_DNA"/>
</dbReference>
<accession>A0A1Q9EF29</accession>
<gene>
    <name evidence="1" type="ORF">AK812_SmicGene10777</name>
</gene>
<dbReference type="Proteomes" id="UP000186817">
    <property type="component" value="Unassembled WGS sequence"/>
</dbReference>
<dbReference type="AlphaFoldDB" id="A0A1Q9EF29"/>
<evidence type="ECO:0000313" key="1">
    <source>
        <dbReference type="EMBL" id="OLQ05998.1"/>
    </source>
</evidence>
<proteinExistence type="predicted"/>
<keyword evidence="2" id="KW-1185">Reference proteome</keyword>
<organism evidence="1 2">
    <name type="scientific">Symbiodinium microadriaticum</name>
    <name type="common">Dinoflagellate</name>
    <name type="synonym">Zooxanthella microadriatica</name>
    <dbReference type="NCBI Taxonomy" id="2951"/>
    <lineage>
        <taxon>Eukaryota</taxon>
        <taxon>Sar</taxon>
        <taxon>Alveolata</taxon>
        <taxon>Dinophyceae</taxon>
        <taxon>Suessiales</taxon>
        <taxon>Symbiodiniaceae</taxon>
        <taxon>Symbiodinium</taxon>
    </lineage>
</organism>
<sequence length="174" mass="18609">MRPGLCGNSIRFARNHDTVMNPGSFYGLSGSCLSARTCWAWLLSLHDGSVLVFPEDLQSEVSAPLICRALRFRAKLANVASSSEVGLLYLEANGPPGFLIIALRSSERHVCGLTLINLQQTAVKVTSCSLFKKLGPCIFQDEQGSTVKIHDDILETGAGAVSVQALDAAFLVAT</sequence>